<evidence type="ECO:0000313" key="3">
    <source>
        <dbReference type="Proteomes" id="UP001243330"/>
    </source>
</evidence>
<dbReference type="EMBL" id="JAQOWY010000087">
    <property type="protein sequence ID" value="KAK1851863.1"/>
    <property type="molecule type" value="Genomic_DNA"/>
</dbReference>
<evidence type="ECO:0000256" key="1">
    <source>
        <dbReference type="SAM" id="MobiDB-lite"/>
    </source>
</evidence>
<feature type="compositionally biased region" description="Polar residues" evidence="1">
    <location>
        <begin position="50"/>
        <end position="60"/>
    </location>
</feature>
<proteinExistence type="predicted"/>
<dbReference type="AlphaFoldDB" id="A0AAD9APW9"/>
<accession>A0AAD9APW9</accession>
<organism evidence="2 3">
    <name type="scientific">Colletotrichum chrysophilum</name>
    <dbReference type="NCBI Taxonomy" id="1836956"/>
    <lineage>
        <taxon>Eukaryota</taxon>
        <taxon>Fungi</taxon>
        <taxon>Dikarya</taxon>
        <taxon>Ascomycota</taxon>
        <taxon>Pezizomycotina</taxon>
        <taxon>Sordariomycetes</taxon>
        <taxon>Hypocreomycetidae</taxon>
        <taxon>Glomerellales</taxon>
        <taxon>Glomerellaceae</taxon>
        <taxon>Colletotrichum</taxon>
        <taxon>Colletotrichum gloeosporioides species complex</taxon>
    </lineage>
</organism>
<keyword evidence="3" id="KW-1185">Reference proteome</keyword>
<sequence>MNPDPSTSDEDSGPKGALLPDTPDFPRSTADDARDSLGRPGPIGDDKRPTTASSSSSPIDNHQRQTLQAAATSSSASASASAFARRLPASSFSPWRPVPSPNFQKSNAHLTSTRIEMSWRIYSDSLDAEPQVFCHHLPEPGFQVTIQVQRQAQVQVRCNGRRVFNCPLGLVSTEEAWVESIPPLFRALPDMKMQVVMACFGTLHALVPSRFLLECFTSGPDCGLQNEDCALREPSLGHFDVCIDAATWKRDGS</sequence>
<dbReference type="Proteomes" id="UP001243330">
    <property type="component" value="Unassembled WGS sequence"/>
</dbReference>
<feature type="region of interest" description="Disordered" evidence="1">
    <location>
        <begin position="1"/>
        <end position="73"/>
    </location>
</feature>
<evidence type="ECO:0000313" key="2">
    <source>
        <dbReference type="EMBL" id="KAK1851863.1"/>
    </source>
</evidence>
<gene>
    <name evidence="2" type="ORF">CCHR01_05458</name>
</gene>
<name>A0AAD9APW9_9PEZI</name>
<protein>
    <submittedName>
        <fullName evidence="2">Uncharacterized protein</fullName>
    </submittedName>
</protein>
<reference evidence="2" key="1">
    <citation type="submission" date="2023-01" db="EMBL/GenBank/DDBJ databases">
        <title>Colletotrichum chrysophilum M932 genome sequence.</title>
        <authorList>
            <person name="Baroncelli R."/>
        </authorList>
    </citation>
    <scope>NUCLEOTIDE SEQUENCE</scope>
    <source>
        <strain evidence="2">M932</strain>
    </source>
</reference>
<comment type="caution">
    <text evidence="2">The sequence shown here is derived from an EMBL/GenBank/DDBJ whole genome shotgun (WGS) entry which is preliminary data.</text>
</comment>